<dbReference type="RefSeq" id="WP_191138423.1">
    <property type="nucleotide sequence ID" value="NZ_JACXAG020000001.1"/>
</dbReference>
<sequence>MLFHYHFWTPLLEETERYYASQGFKTHLRIGKYKGDFVTFNPPLTWDDIRDKEILFRIIEMRKGIVNITFGFGKEIIFDHIGFLVEQSEHDQICEKAIKMEWKVNIDERRTFITTPYQFRIELQTHLDVIDYNQDEILIQQMVLNTRQTGLEEDLAFLFGKDQKLEIQVLTENQPVTIREVVITDPCIQNSQDPNGVKVMRTLRGKLAT</sequence>
<comment type="caution">
    <text evidence="1">The sequence shown here is derived from an EMBL/GenBank/DDBJ whole genome shotgun (WGS) entry which is preliminary data.</text>
</comment>
<dbReference type="AlphaFoldDB" id="A0A926RTJ8"/>
<dbReference type="Proteomes" id="UP000661691">
    <property type="component" value="Unassembled WGS sequence"/>
</dbReference>
<dbReference type="InterPro" id="IPR029068">
    <property type="entry name" value="Glyas_Bleomycin-R_OHBP_Dase"/>
</dbReference>
<organism evidence="1 2">
    <name type="scientific">Polycladospora coralii</name>
    <dbReference type="NCBI Taxonomy" id="2771432"/>
    <lineage>
        <taxon>Bacteria</taxon>
        <taxon>Bacillati</taxon>
        <taxon>Bacillota</taxon>
        <taxon>Bacilli</taxon>
        <taxon>Bacillales</taxon>
        <taxon>Thermoactinomycetaceae</taxon>
        <taxon>Polycladospora</taxon>
    </lineage>
</organism>
<dbReference type="Gene3D" id="3.10.180.10">
    <property type="entry name" value="2,3-Dihydroxybiphenyl 1,2-Dioxygenase, domain 1"/>
    <property type="match status" value="1"/>
</dbReference>
<gene>
    <name evidence="1" type="ORF">IC620_05370</name>
</gene>
<proteinExistence type="predicted"/>
<protein>
    <submittedName>
        <fullName evidence="1">Uncharacterized protein</fullName>
    </submittedName>
</protein>
<evidence type="ECO:0000313" key="1">
    <source>
        <dbReference type="EMBL" id="MBD1371788.1"/>
    </source>
</evidence>
<evidence type="ECO:0000313" key="2">
    <source>
        <dbReference type="Proteomes" id="UP000661691"/>
    </source>
</evidence>
<name>A0A926RTJ8_9BACL</name>
<reference evidence="1" key="1">
    <citation type="submission" date="2020-09" db="EMBL/GenBank/DDBJ databases">
        <title>A novel bacterium of genus Hazenella, isolated from South China Sea.</title>
        <authorList>
            <person name="Huang H."/>
            <person name="Mo K."/>
            <person name="Hu Y."/>
        </authorList>
    </citation>
    <scope>NUCLEOTIDE SEQUENCE</scope>
    <source>
        <strain evidence="1">IB182357</strain>
    </source>
</reference>
<accession>A0A926RTJ8</accession>
<keyword evidence="2" id="KW-1185">Reference proteome</keyword>
<dbReference type="EMBL" id="JACXAH010000005">
    <property type="protein sequence ID" value="MBD1371788.1"/>
    <property type="molecule type" value="Genomic_DNA"/>
</dbReference>